<dbReference type="PANTHER" id="PTHR36966:SF1">
    <property type="entry name" value="REP-ASSOCIATED TYROSINE TRANSPOSASE"/>
    <property type="match status" value="1"/>
</dbReference>
<protein>
    <submittedName>
        <fullName evidence="2">Transposase</fullName>
    </submittedName>
</protein>
<dbReference type="SMART" id="SM01321">
    <property type="entry name" value="Y1_Tnp"/>
    <property type="match status" value="1"/>
</dbReference>
<name>A0A2A2THJ2_9CYAN</name>
<dbReference type="InterPro" id="IPR036515">
    <property type="entry name" value="Transposase_17_sf"/>
</dbReference>
<gene>
    <name evidence="2" type="ORF">CK510_15590</name>
</gene>
<evidence type="ECO:0000313" key="3">
    <source>
        <dbReference type="Proteomes" id="UP000218238"/>
    </source>
</evidence>
<keyword evidence="3" id="KW-1185">Reference proteome</keyword>
<feature type="domain" description="Transposase IS200-like" evidence="1">
    <location>
        <begin position="8"/>
        <end position="134"/>
    </location>
</feature>
<evidence type="ECO:0000313" key="2">
    <source>
        <dbReference type="EMBL" id="PAX53146.1"/>
    </source>
</evidence>
<dbReference type="Gene3D" id="3.30.70.1290">
    <property type="entry name" value="Transposase IS200-like"/>
    <property type="match status" value="1"/>
</dbReference>
<dbReference type="EMBL" id="NTFS01000167">
    <property type="protein sequence ID" value="PAX53146.1"/>
    <property type="molecule type" value="Genomic_DNA"/>
</dbReference>
<dbReference type="NCBIfam" id="NF047646">
    <property type="entry name" value="REP_Tyr_transpos"/>
    <property type="match status" value="1"/>
</dbReference>
<dbReference type="RefSeq" id="WP_095722575.1">
    <property type="nucleotide sequence ID" value="NZ_NTFS01000167.1"/>
</dbReference>
<sequence>MEYRRAKIEGGKFFFTVVTHNRRGFLCEPENIILLRQAFRQIIVEYPFVIDAIVILPEHIHCLWTLPPGDSDFSKRWRLIKSYFSSRCDAKYKGKISASRQKKGEQAVWQRRFWEHQIKDEHDFVRHFDYIHYNPVRHAYVKTPKDWRYSSFLLYVEKGVYDINWGTGEEIEFTEDVGWE</sequence>
<dbReference type="SUPFAM" id="SSF143422">
    <property type="entry name" value="Transposase IS200-like"/>
    <property type="match status" value="1"/>
</dbReference>
<dbReference type="InterPro" id="IPR052715">
    <property type="entry name" value="RAYT_transposase"/>
</dbReference>
<accession>A0A2A2THJ2</accession>
<reference evidence="2 3" key="1">
    <citation type="submission" date="2017-08" db="EMBL/GenBank/DDBJ databases">
        <title>Draft genome sequence of filamentous cyanobacterium Calothrix elsteri CCALA 953.</title>
        <authorList>
            <person name="Gagunashvili A.N."/>
            <person name="Elster J."/>
            <person name="Andresson O.S."/>
        </authorList>
    </citation>
    <scope>NUCLEOTIDE SEQUENCE [LARGE SCALE GENOMIC DNA]</scope>
    <source>
        <strain evidence="2 3">CCALA 953</strain>
    </source>
</reference>
<dbReference type="GO" id="GO:0004803">
    <property type="term" value="F:transposase activity"/>
    <property type="evidence" value="ECO:0007669"/>
    <property type="project" value="InterPro"/>
</dbReference>
<dbReference type="OrthoDB" id="9794403at2"/>
<comment type="caution">
    <text evidence="2">The sequence shown here is derived from an EMBL/GenBank/DDBJ whole genome shotgun (WGS) entry which is preliminary data.</text>
</comment>
<dbReference type="InterPro" id="IPR002686">
    <property type="entry name" value="Transposase_17"/>
</dbReference>
<organism evidence="2 3">
    <name type="scientific">Brunnivagina elsteri CCALA 953</name>
    <dbReference type="NCBI Taxonomy" id="987040"/>
    <lineage>
        <taxon>Bacteria</taxon>
        <taxon>Bacillati</taxon>
        <taxon>Cyanobacteriota</taxon>
        <taxon>Cyanophyceae</taxon>
        <taxon>Nostocales</taxon>
        <taxon>Calotrichaceae</taxon>
        <taxon>Brunnivagina</taxon>
    </lineage>
</organism>
<dbReference type="Pfam" id="PF01797">
    <property type="entry name" value="Y1_Tnp"/>
    <property type="match status" value="1"/>
</dbReference>
<dbReference type="AlphaFoldDB" id="A0A2A2THJ2"/>
<dbReference type="Proteomes" id="UP000218238">
    <property type="component" value="Unassembled WGS sequence"/>
</dbReference>
<evidence type="ECO:0000259" key="1">
    <source>
        <dbReference type="SMART" id="SM01321"/>
    </source>
</evidence>
<dbReference type="GO" id="GO:0006313">
    <property type="term" value="P:DNA transposition"/>
    <property type="evidence" value="ECO:0007669"/>
    <property type="project" value="InterPro"/>
</dbReference>
<dbReference type="GO" id="GO:0043565">
    <property type="term" value="F:sequence-specific DNA binding"/>
    <property type="evidence" value="ECO:0007669"/>
    <property type="project" value="TreeGrafter"/>
</dbReference>
<proteinExistence type="predicted"/>
<dbReference type="PANTHER" id="PTHR36966">
    <property type="entry name" value="REP-ASSOCIATED TYROSINE TRANSPOSASE"/>
    <property type="match status" value="1"/>
</dbReference>